<dbReference type="Gene3D" id="1.10.287.70">
    <property type="match status" value="1"/>
</dbReference>
<keyword evidence="3" id="KW-0407">Ion channel</keyword>
<dbReference type="Gene3D" id="3.40.50.720">
    <property type="entry name" value="NAD(P)-binding Rossmann-like Domain"/>
    <property type="match status" value="1"/>
</dbReference>
<keyword evidence="1" id="KW-1133">Transmembrane helix</keyword>
<feature type="transmembrane region" description="Helical" evidence="1">
    <location>
        <begin position="85"/>
        <end position="108"/>
    </location>
</feature>
<dbReference type="InterPro" id="IPR050721">
    <property type="entry name" value="Trk_Ktr_HKT_K-transport"/>
</dbReference>
<keyword evidence="1" id="KW-0472">Membrane</keyword>
<keyword evidence="3" id="KW-0406">Ion transport</keyword>
<evidence type="ECO:0000313" key="3">
    <source>
        <dbReference type="EMBL" id="UYP47214.1"/>
    </source>
</evidence>
<dbReference type="InterPro" id="IPR036291">
    <property type="entry name" value="NAD(P)-bd_dom_sf"/>
</dbReference>
<dbReference type="SUPFAM" id="SSF51735">
    <property type="entry name" value="NAD(P)-binding Rossmann-fold domains"/>
    <property type="match status" value="1"/>
</dbReference>
<proteinExistence type="predicted"/>
<organism evidence="3 4">
    <name type="scientific">Candidatus Lokiarchaeum ossiferum</name>
    <dbReference type="NCBI Taxonomy" id="2951803"/>
    <lineage>
        <taxon>Archaea</taxon>
        <taxon>Promethearchaeati</taxon>
        <taxon>Promethearchaeota</taxon>
        <taxon>Promethearchaeia</taxon>
        <taxon>Promethearchaeales</taxon>
        <taxon>Promethearchaeaceae</taxon>
        <taxon>Candidatus Lokiarchaeum</taxon>
    </lineage>
</organism>
<evidence type="ECO:0000313" key="4">
    <source>
        <dbReference type="Proteomes" id="UP001208689"/>
    </source>
</evidence>
<accession>A0ABY6HUL4</accession>
<dbReference type="PANTHER" id="PTHR43833:SF9">
    <property type="entry name" value="POTASSIUM CHANNEL PROTEIN YUGO-RELATED"/>
    <property type="match status" value="1"/>
</dbReference>
<protein>
    <submittedName>
        <fullName evidence="3">Calcium-gated potassium channel MthK</fullName>
    </submittedName>
</protein>
<feature type="domain" description="RCK N-terminal" evidence="2">
    <location>
        <begin position="129"/>
        <end position="242"/>
    </location>
</feature>
<keyword evidence="3" id="KW-0813">Transport</keyword>
<gene>
    <name evidence="3" type="ORF">NEF87_003499</name>
</gene>
<dbReference type="Pfam" id="PF02254">
    <property type="entry name" value="TrkA_N"/>
    <property type="match status" value="1"/>
</dbReference>
<keyword evidence="1" id="KW-0812">Transmembrane</keyword>
<name>A0ABY6HUL4_9ARCH</name>
<reference evidence="3" key="1">
    <citation type="submission" date="2022-09" db="EMBL/GenBank/DDBJ databases">
        <title>Actin cytoskeleton and complex cell architecture in an #Asgard archaeon.</title>
        <authorList>
            <person name="Ponce Toledo R.I."/>
            <person name="Schleper C."/>
            <person name="Rodrigues Oliveira T."/>
            <person name="Wollweber F."/>
            <person name="Xu J."/>
            <person name="Rittmann S."/>
            <person name="Klingl A."/>
            <person name="Pilhofer M."/>
        </authorList>
    </citation>
    <scope>NUCLEOTIDE SEQUENCE</scope>
    <source>
        <strain evidence="3">B-35</strain>
    </source>
</reference>
<dbReference type="InterPro" id="IPR003148">
    <property type="entry name" value="RCK_N"/>
</dbReference>
<dbReference type="EMBL" id="CP104013">
    <property type="protein sequence ID" value="UYP47214.1"/>
    <property type="molecule type" value="Genomic_DNA"/>
</dbReference>
<evidence type="ECO:0000259" key="2">
    <source>
        <dbReference type="Pfam" id="PF02254"/>
    </source>
</evidence>
<dbReference type="PANTHER" id="PTHR43833">
    <property type="entry name" value="POTASSIUM CHANNEL PROTEIN 2-RELATED-RELATED"/>
    <property type="match status" value="1"/>
</dbReference>
<sequence length="264" mass="29924">MTDEAVLKKSKNRGPLQEKFIVLSKFLRRSRMLKVVILVVLLNLILAAIYANIEGIDYHLALYWATDTLTNTGSGLVPPTLKVSWIGTTIFMWLGLGITLVFVEFVYVKMVKNMRGNKVIKFKDHTILIGWNPKIRHFLKNLQGTLGVDHNYVLVADIADRPFDLPQVVEFLRGNPDEERILLRAGMKDAQQAIVATEDDADAVLIAMTIQSININVRICVNLLSEENIKHLKRIGIEQIVCDENLTGNALVDAFYKNQEDYFL</sequence>
<evidence type="ECO:0000256" key="1">
    <source>
        <dbReference type="SAM" id="Phobius"/>
    </source>
</evidence>
<keyword evidence="4" id="KW-1185">Reference proteome</keyword>
<dbReference type="GO" id="GO:0034220">
    <property type="term" value="P:monoatomic ion transmembrane transport"/>
    <property type="evidence" value="ECO:0007669"/>
    <property type="project" value="UniProtKB-KW"/>
</dbReference>
<dbReference type="Proteomes" id="UP001208689">
    <property type="component" value="Chromosome"/>
</dbReference>
<dbReference type="SUPFAM" id="SSF81324">
    <property type="entry name" value="Voltage-gated potassium channels"/>
    <property type="match status" value="1"/>
</dbReference>
<feature type="transmembrane region" description="Helical" evidence="1">
    <location>
        <begin position="35"/>
        <end position="53"/>
    </location>
</feature>